<gene>
    <name evidence="4" type="ORF">g.10461</name>
</gene>
<dbReference type="Gene3D" id="1.10.8.270">
    <property type="entry name" value="putative rabgap domain of human tbc1 domain family member 14 like domains"/>
    <property type="match status" value="1"/>
</dbReference>
<dbReference type="EMBL" id="GEBQ01007223">
    <property type="protein sequence ID" value="JAT32754.1"/>
    <property type="molecule type" value="Transcribed_RNA"/>
</dbReference>
<dbReference type="SUPFAM" id="SSF47923">
    <property type="entry name" value="Ypt/Rab-GAP domain of gyp1p"/>
    <property type="match status" value="1"/>
</dbReference>
<evidence type="ECO:0000256" key="1">
    <source>
        <dbReference type="ARBA" id="ARBA00022468"/>
    </source>
</evidence>
<evidence type="ECO:0000256" key="2">
    <source>
        <dbReference type="SAM" id="MobiDB-lite"/>
    </source>
</evidence>
<dbReference type="GO" id="GO:0005096">
    <property type="term" value="F:GTPase activator activity"/>
    <property type="evidence" value="ECO:0007669"/>
    <property type="project" value="UniProtKB-KW"/>
</dbReference>
<evidence type="ECO:0000259" key="3">
    <source>
        <dbReference type="PROSITE" id="PS50086"/>
    </source>
</evidence>
<dbReference type="InterPro" id="IPR035969">
    <property type="entry name" value="Rab-GAP_TBC_sf"/>
</dbReference>
<dbReference type="PROSITE" id="PS50086">
    <property type="entry name" value="TBC_RABGAP"/>
    <property type="match status" value="1"/>
</dbReference>
<dbReference type="GO" id="GO:0005737">
    <property type="term" value="C:cytoplasm"/>
    <property type="evidence" value="ECO:0007669"/>
    <property type="project" value="UniProtKB-ARBA"/>
</dbReference>
<dbReference type="PANTHER" id="PTHR22957">
    <property type="entry name" value="TBC1 DOMAIN FAMILY MEMBER GTPASE-ACTIVATING PROTEIN"/>
    <property type="match status" value="1"/>
</dbReference>
<protein>
    <recommendedName>
        <fullName evidence="3">Rab-GAP TBC domain-containing protein</fullName>
    </recommendedName>
</protein>
<feature type="compositionally biased region" description="Low complexity" evidence="2">
    <location>
        <begin position="35"/>
        <end position="46"/>
    </location>
</feature>
<proteinExistence type="predicted"/>
<dbReference type="PANTHER" id="PTHR22957:SF337">
    <property type="entry name" value="TBC1 DOMAIN FAMILY MEMBER 5"/>
    <property type="match status" value="1"/>
</dbReference>
<feature type="region of interest" description="Disordered" evidence="2">
    <location>
        <begin position="31"/>
        <end position="50"/>
    </location>
</feature>
<feature type="non-terminal residue" evidence="4">
    <location>
        <position position="298"/>
    </location>
</feature>
<sequence>MNRPQLGLPVAGDANLVLNNDPSVEEVVVLDDSETTNTSSTSSQGSPEKSPYIKYQEEWTYLRFQDEGLTMLRENARTGGLRGCQLRSMHWRLLLGVVSGQDVHEWVSQMNQVRENYKELCEKTKIDPWLDEAEVKLNNPLSQDSESPWHQFFCDQELRNVIKMDVVRTFPGVDFFRDEKIQAIMVGILFCYARDHPSICYRQGMHEILAPLLFVTHYEYQTFVNCARVGESSQYMKRLMDPKFVEEDTYGMFVKVMFGVRGSYQIANVEPTCTGYFPTKSNATNPGSEVLNQLDWIN</sequence>
<reference evidence="4" key="1">
    <citation type="submission" date="2015-11" db="EMBL/GenBank/DDBJ databases">
        <title>De novo transcriptome assembly of four potential Pierce s Disease insect vectors from Arizona vineyards.</title>
        <authorList>
            <person name="Tassone E.E."/>
        </authorList>
    </citation>
    <scope>NUCLEOTIDE SEQUENCE</scope>
</reference>
<keyword evidence="1" id="KW-0343">GTPase activation</keyword>
<name>A0A1B6MA82_9HEMI</name>
<dbReference type="InterPro" id="IPR000195">
    <property type="entry name" value="Rab-GAP-TBC_dom"/>
</dbReference>
<evidence type="ECO:0000313" key="4">
    <source>
        <dbReference type="EMBL" id="JAT32754.1"/>
    </source>
</evidence>
<dbReference type="FunFam" id="1.10.8.270:FF:000011">
    <property type="entry name" value="TBC1 domain family member 5"/>
    <property type="match status" value="1"/>
</dbReference>
<dbReference type="SMART" id="SM00164">
    <property type="entry name" value="TBC"/>
    <property type="match status" value="1"/>
</dbReference>
<feature type="domain" description="Rab-GAP TBC" evidence="3">
    <location>
        <begin position="81"/>
        <end position="298"/>
    </location>
</feature>
<dbReference type="Pfam" id="PF00566">
    <property type="entry name" value="RabGAP-TBC"/>
    <property type="match status" value="1"/>
</dbReference>
<accession>A0A1B6MA82</accession>
<dbReference type="AlphaFoldDB" id="A0A1B6MA82"/>
<organism evidence="4">
    <name type="scientific">Graphocephala atropunctata</name>
    <dbReference type="NCBI Taxonomy" id="36148"/>
    <lineage>
        <taxon>Eukaryota</taxon>
        <taxon>Metazoa</taxon>
        <taxon>Ecdysozoa</taxon>
        <taxon>Arthropoda</taxon>
        <taxon>Hexapoda</taxon>
        <taxon>Insecta</taxon>
        <taxon>Pterygota</taxon>
        <taxon>Neoptera</taxon>
        <taxon>Paraneoptera</taxon>
        <taxon>Hemiptera</taxon>
        <taxon>Auchenorrhyncha</taxon>
        <taxon>Membracoidea</taxon>
        <taxon>Cicadellidae</taxon>
        <taxon>Cicadellinae</taxon>
        <taxon>Cicadellini</taxon>
        <taxon>Graphocephala</taxon>
    </lineage>
</organism>